<evidence type="ECO:0000313" key="2">
    <source>
        <dbReference type="EMBL" id="CAH2277717.1"/>
    </source>
</evidence>
<dbReference type="EMBL" id="OW240914">
    <property type="protein sequence ID" value="CAH2277717.1"/>
    <property type="molecule type" value="Genomic_DNA"/>
</dbReference>
<evidence type="ECO:0000256" key="1">
    <source>
        <dbReference type="SAM" id="MobiDB-lite"/>
    </source>
</evidence>
<sequence length="90" mass="10136">MPAPVAQPPERVLARCLTPERKIQRVRGPRPGLRHRRPRNQHPPPKTVKLVHGHEEREPDNTRCCYSDAAWRGDAGGDKILLHKPAMGIG</sequence>
<accession>A0AAD1RUW7</accession>
<dbReference type="AlphaFoldDB" id="A0AAD1RUW7"/>
<evidence type="ECO:0000313" key="3">
    <source>
        <dbReference type="Proteomes" id="UP001295444"/>
    </source>
</evidence>
<reference evidence="2" key="1">
    <citation type="submission" date="2022-03" db="EMBL/GenBank/DDBJ databases">
        <authorList>
            <person name="Alioto T."/>
            <person name="Alioto T."/>
            <person name="Gomez Garrido J."/>
        </authorList>
    </citation>
    <scope>NUCLEOTIDE SEQUENCE</scope>
</reference>
<feature type="compositionally biased region" description="Basic and acidic residues" evidence="1">
    <location>
        <begin position="52"/>
        <end position="61"/>
    </location>
</feature>
<organism evidence="2 3">
    <name type="scientific">Pelobates cultripes</name>
    <name type="common">Western spadefoot toad</name>
    <dbReference type="NCBI Taxonomy" id="61616"/>
    <lineage>
        <taxon>Eukaryota</taxon>
        <taxon>Metazoa</taxon>
        <taxon>Chordata</taxon>
        <taxon>Craniata</taxon>
        <taxon>Vertebrata</taxon>
        <taxon>Euteleostomi</taxon>
        <taxon>Amphibia</taxon>
        <taxon>Batrachia</taxon>
        <taxon>Anura</taxon>
        <taxon>Pelobatoidea</taxon>
        <taxon>Pelobatidae</taxon>
        <taxon>Pelobates</taxon>
    </lineage>
</organism>
<protein>
    <submittedName>
        <fullName evidence="2">Uncharacterized protein</fullName>
    </submittedName>
</protein>
<keyword evidence="3" id="KW-1185">Reference proteome</keyword>
<feature type="region of interest" description="Disordered" evidence="1">
    <location>
        <begin position="24"/>
        <end position="61"/>
    </location>
</feature>
<gene>
    <name evidence="2" type="ORF">PECUL_23A001821</name>
</gene>
<proteinExistence type="predicted"/>
<name>A0AAD1RUW7_PELCU</name>
<dbReference type="Proteomes" id="UP001295444">
    <property type="component" value="Chromosome 03"/>
</dbReference>
<feature type="compositionally biased region" description="Basic residues" evidence="1">
    <location>
        <begin position="24"/>
        <end position="40"/>
    </location>
</feature>